<name>A0A8X6U9H3_NEPPI</name>
<evidence type="ECO:0000256" key="1">
    <source>
        <dbReference type="SAM" id="Phobius"/>
    </source>
</evidence>
<sequence>MFVYGMLEDEALPGSEVFALLLLALLATFGGWVVGKLTLPPLL</sequence>
<feature type="transmembrane region" description="Helical" evidence="1">
    <location>
        <begin position="17"/>
        <end position="39"/>
    </location>
</feature>
<dbReference type="EMBL" id="BMAW01070702">
    <property type="protein sequence ID" value="GFT74608.1"/>
    <property type="molecule type" value="Genomic_DNA"/>
</dbReference>
<evidence type="ECO:0000313" key="3">
    <source>
        <dbReference type="EMBL" id="GFT92025.1"/>
    </source>
</evidence>
<protein>
    <submittedName>
        <fullName evidence="3">Uncharacterized protein</fullName>
    </submittedName>
</protein>
<comment type="caution">
    <text evidence="3">The sequence shown here is derived from an EMBL/GenBank/DDBJ whole genome shotgun (WGS) entry which is preliminary data.</text>
</comment>
<evidence type="ECO:0000313" key="4">
    <source>
        <dbReference type="Proteomes" id="UP000887013"/>
    </source>
</evidence>
<keyword evidence="1" id="KW-1133">Transmembrane helix</keyword>
<proteinExistence type="predicted"/>
<dbReference type="AlphaFoldDB" id="A0A8X6U9H3"/>
<keyword evidence="4" id="KW-1185">Reference proteome</keyword>
<feature type="non-terminal residue" evidence="3">
    <location>
        <position position="43"/>
    </location>
</feature>
<keyword evidence="1" id="KW-0472">Membrane</keyword>
<accession>A0A8X6U9H3</accession>
<dbReference type="EMBL" id="BMAW01025325">
    <property type="protein sequence ID" value="GFT92025.1"/>
    <property type="molecule type" value="Genomic_DNA"/>
</dbReference>
<organism evidence="3 4">
    <name type="scientific">Nephila pilipes</name>
    <name type="common">Giant wood spider</name>
    <name type="synonym">Nephila maculata</name>
    <dbReference type="NCBI Taxonomy" id="299642"/>
    <lineage>
        <taxon>Eukaryota</taxon>
        <taxon>Metazoa</taxon>
        <taxon>Ecdysozoa</taxon>
        <taxon>Arthropoda</taxon>
        <taxon>Chelicerata</taxon>
        <taxon>Arachnida</taxon>
        <taxon>Araneae</taxon>
        <taxon>Araneomorphae</taxon>
        <taxon>Entelegynae</taxon>
        <taxon>Araneoidea</taxon>
        <taxon>Nephilidae</taxon>
        <taxon>Nephila</taxon>
    </lineage>
</organism>
<dbReference type="Proteomes" id="UP000887013">
    <property type="component" value="Unassembled WGS sequence"/>
</dbReference>
<keyword evidence="1" id="KW-0812">Transmembrane</keyword>
<gene>
    <name evidence="2" type="ORF">NPIL_189411</name>
    <name evidence="3" type="ORF">NPIL_504201</name>
</gene>
<reference evidence="3" key="1">
    <citation type="submission" date="2020-08" db="EMBL/GenBank/DDBJ databases">
        <title>Multicomponent nature underlies the extraordinary mechanical properties of spider dragline silk.</title>
        <authorList>
            <person name="Kono N."/>
            <person name="Nakamura H."/>
            <person name="Mori M."/>
            <person name="Yoshida Y."/>
            <person name="Ohtoshi R."/>
            <person name="Malay A.D."/>
            <person name="Moran D.A.P."/>
            <person name="Tomita M."/>
            <person name="Numata K."/>
            <person name="Arakawa K."/>
        </authorList>
    </citation>
    <scope>NUCLEOTIDE SEQUENCE</scope>
</reference>
<evidence type="ECO:0000313" key="2">
    <source>
        <dbReference type="EMBL" id="GFT74608.1"/>
    </source>
</evidence>